<keyword evidence="4" id="KW-0808">Transferase</keyword>
<evidence type="ECO:0000256" key="7">
    <source>
        <dbReference type="ARBA" id="ARBA00023136"/>
    </source>
</evidence>
<organism evidence="9 10">
    <name type="scientific">Candidatus Shapirobacteria bacterium CG10_big_fil_rev_8_21_14_0_10_40_9</name>
    <dbReference type="NCBI Taxonomy" id="1974888"/>
    <lineage>
        <taxon>Bacteria</taxon>
        <taxon>Candidatus Shapironibacteriota</taxon>
    </lineage>
</organism>
<evidence type="ECO:0000256" key="5">
    <source>
        <dbReference type="ARBA" id="ARBA00022692"/>
    </source>
</evidence>
<sequence length="442" mass="51392">MDQFTASLWGDEAWAATLAVKPIWQIVTIVARDTSPPLYYLLLHTWMKIFGTGEIAIRSLSFLFFLATVLVVYLIGKSLWDKQSLISGENKKTALFAALFTFLNPFLFQYGFEGRMYSLLLLTTTLSMYFYLRKNQLGYIFSTIAALYTHHFSIFVIFVQFLWSLREVKKETFFSFLKPYFIIGLAYLPWLYPLYYQTSLVSSGFWLGKPNLKTIGDLFSNFFLGASIHPLQLAVLLAFVFLFLLRSWGEWKKEKLILAWAFIPIVLTFFISQLKSSIFYDRYLLFCLPPQVLLLVSRRRAASLTFIFLAIFSLIIIDWHYFTHPIKRPFKELATYVKQNKKPDFGLINYNGKAHHLFESKYYGLSAPIYVPQGSLPFYAGTALMDKKDILNILPDKEKIMVISSEDPEKTYLCGYSLEQKVKFDSLYLLWFKKEKFGCPCG</sequence>
<keyword evidence="5 8" id="KW-0812">Transmembrane</keyword>
<protein>
    <submittedName>
        <fullName evidence="9">Uncharacterized protein</fullName>
    </submittedName>
</protein>
<evidence type="ECO:0000256" key="8">
    <source>
        <dbReference type="SAM" id="Phobius"/>
    </source>
</evidence>
<feature type="transmembrane region" description="Helical" evidence="8">
    <location>
        <begin position="257"/>
        <end position="280"/>
    </location>
</feature>
<proteinExistence type="predicted"/>
<name>A0A2M8L2Z6_9BACT</name>
<dbReference type="GO" id="GO:0005886">
    <property type="term" value="C:plasma membrane"/>
    <property type="evidence" value="ECO:0007669"/>
    <property type="project" value="UniProtKB-SubCell"/>
</dbReference>
<dbReference type="EMBL" id="PFEK01000062">
    <property type="protein sequence ID" value="PJE67314.1"/>
    <property type="molecule type" value="Genomic_DNA"/>
</dbReference>
<dbReference type="GO" id="GO:0010041">
    <property type="term" value="P:response to iron(III) ion"/>
    <property type="evidence" value="ECO:0007669"/>
    <property type="project" value="TreeGrafter"/>
</dbReference>
<evidence type="ECO:0000256" key="2">
    <source>
        <dbReference type="ARBA" id="ARBA00022475"/>
    </source>
</evidence>
<evidence type="ECO:0000256" key="4">
    <source>
        <dbReference type="ARBA" id="ARBA00022679"/>
    </source>
</evidence>
<comment type="subcellular location">
    <subcellularLocation>
        <location evidence="1">Cell membrane</location>
        <topology evidence="1">Multi-pass membrane protein</topology>
    </subcellularLocation>
</comment>
<keyword evidence="7 8" id="KW-0472">Membrane</keyword>
<reference evidence="10" key="1">
    <citation type="submission" date="2017-09" db="EMBL/GenBank/DDBJ databases">
        <title>Depth-based differentiation of microbial function through sediment-hosted aquifers and enrichment of novel symbionts in the deep terrestrial subsurface.</title>
        <authorList>
            <person name="Probst A.J."/>
            <person name="Ladd B."/>
            <person name="Jarett J.K."/>
            <person name="Geller-Mcgrath D.E."/>
            <person name="Sieber C.M.K."/>
            <person name="Emerson J.B."/>
            <person name="Anantharaman K."/>
            <person name="Thomas B.C."/>
            <person name="Malmstrom R."/>
            <person name="Stieglmeier M."/>
            <person name="Klingl A."/>
            <person name="Woyke T."/>
            <person name="Ryan C.M."/>
            <person name="Banfield J.F."/>
        </authorList>
    </citation>
    <scope>NUCLEOTIDE SEQUENCE [LARGE SCALE GENOMIC DNA]</scope>
</reference>
<evidence type="ECO:0000256" key="6">
    <source>
        <dbReference type="ARBA" id="ARBA00022989"/>
    </source>
</evidence>
<gene>
    <name evidence="9" type="ORF">COU95_03145</name>
</gene>
<keyword evidence="3" id="KW-0328">Glycosyltransferase</keyword>
<dbReference type="PANTHER" id="PTHR33908:SF3">
    <property type="entry name" value="UNDECAPRENYL PHOSPHATE-ALPHA-4-AMINO-4-DEOXY-L-ARABINOSE ARABINOSYL TRANSFERASE"/>
    <property type="match status" value="1"/>
</dbReference>
<feature type="transmembrane region" description="Helical" evidence="8">
    <location>
        <begin position="300"/>
        <end position="322"/>
    </location>
</feature>
<dbReference type="GO" id="GO:0009103">
    <property type="term" value="P:lipopolysaccharide biosynthetic process"/>
    <property type="evidence" value="ECO:0007669"/>
    <property type="project" value="TreeGrafter"/>
</dbReference>
<feature type="transmembrane region" description="Helical" evidence="8">
    <location>
        <begin position="218"/>
        <end position="245"/>
    </location>
</feature>
<dbReference type="AlphaFoldDB" id="A0A2M8L2Z6"/>
<dbReference type="InterPro" id="IPR050297">
    <property type="entry name" value="LipidA_mod_glycosyltrf_83"/>
</dbReference>
<dbReference type="Proteomes" id="UP000231474">
    <property type="component" value="Unassembled WGS sequence"/>
</dbReference>
<dbReference type="PANTHER" id="PTHR33908">
    <property type="entry name" value="MANNOSYLTRANSFERASE YKCB-RELATED"/>
    <property type="match status" value="1"/>
</dbReference>
<keyword evidence="2" id="KW-1003">Cell membrane</keyword>
<feature type="transmembrane region" description="Helical" evidence="8">
    <location>
        <begin position="55"/>
        <end position="75"/>
    </location>
</feature>
<accession>A0A2M8L2Z6</accession>
<evidence type="ECO:0000256" key="3">
    <source>
        <dbReference type="ARBA" id="ARBA00022676"/>
    </source>
</evidence>
<feature type="transmembrane region" description="Helical" evidence="8">
    <location>
        <begin position="180"/>
        <end position="198"/>
    </location>
</feature>
<evidence type="ECO:0000313" key="9">
    <source>
        <dbReference type="EMBL" id="PJE67314.1"/>
    </source>
</evidence>
<keyword evidence="6 8" id="KW-1133">Transmembrane helix</keyword>
<evidence type="ECO:0000256" key="1">
    <source>
        <dbReference type="ARBA" id="ARBA00004651"/>
    </source>
</evidence>
<feature type="transmembrane region" description="Helical" evidence="8">
    <location>
        <begin position="95"/>
        <end position="112"/>
    </location>
</feature>
<dbReference type="GO" id="GO:0016763">
    <property type="term" value="F:pentosyltransferase activity"/>
    <property type="evidence" value="ECO:0007669"/>
    <property type="project" value="TreeGrafter"/>
</dbReference>
<feature type="transmembrane region" description="Helical" evidence="8">
    <location>
        <begin position="137"/>
        <end position="159"/>
    </location>
</feature>
<comment type="caution">
    <text evidence="9">The sequence shown here is derived from an EMBL/GenBank/DDBJ whole genome shotgun (WGS) entry which is preliminary data.</text>
</comment>
<evidence type="ECO:0000313" key="10">
    <source>
        <dbReference type="Proteomes" id="UP000231474"/>
    </source>
</evidence>